<feature type="domain" description="Calcium-regulated actin-bundling protein C-terminal" evidence="2">
    <location>
        <begin position="160"/>
        <end position="247"/>
    </location>
</feature>
<dbReference type="GO" id="GO:0030863">
    <property type="term" value="C:cortical cytoskeleton"/>
    <property type="evidence" value="ECO:0007669"/>
    <property type="project" value="TreeGrafter"/>
</dbReference>
<sequence length="287" mass="33357">MSLNDIEKTKLQDLCNKKYKEQAIWFLNAYWLENGEAEAENVWDYCNKFGEFDPENHADGCSLDELNIHRILEHYNEHQTIQQFRESLRNQQFEFKKLFALCVFLAWHYKMPLKKLINAPQGAQSAEMQKAQEMVDQVSVLLNEAVKKADEATKRDKELETALNALRKEEDEFNKKTEQLKAQIEKETGVVKKNRAQAELAQHIESDPLPLRKAKITCEAAKKKSEKARVEAETAAEEMKKKMEEAEEYLNQQKAAAAAGQGLMWWMQRELEEKKKFMPMKKGGIAK</sequence>
<name>A0A060N246_ENTHI</name>
<keyword evidence="1" id="KW-0175">Coiled coil</keyword>
<protein>
    <recommendedName>
        <fullName evidence="2">Calcium-regulated actin-bundling protein C-terminal domain-containing protein</fullName>
    </recommendedName>
</protein>
<dbReference type="GO" id="GO:0030046">
    <property type="term" value="P:parallel actin filament bundle assembly"/>
    <property type="evidence" value="ECO:0007669"/>
    <property type="project" value="TreeGrafter"/>
</dbReference>
<dbReference type="VEuPathDB" id="AmoebaDB:EHI_010570"/>
<dbReference type="VEuPathDB" id="AmoebaDB:KM1_078570"/>
<feature type="coiled-coil region" evidence="1">
    <location>
        <begin position="211"/>
        <end position="256"/>
    </location>
</feature>
<dbReference type="GO" id="GO:0051764">
    <property type="term" value="P:actin crosslink formation"/>
    <property type="evidence" value="ECO:0007669"/>
    <property type="project" value="TreeGrafter"/>
</dbReference>
<evidence type="ECO:0000256" key="1">
    <source>
        <dbReference type="SAM" id="Coils"/>
    </source>
</evidence>
<dbReference type="VEuPathDB" id="AmoebaDB:EHI8A_038460"/>
<dbReference type="GO" id="GO:0051015">
    <property type="term" value="F:actin filament binding"/>
    <property type="evidence" value="ECO:0007669"/>
    <property type="project" value="TreeGrafter"/>
</dbReference>
<feature type="coiled-coil region" evidence="1">
    <location>
        <begin position="142"/>
        <end position="186"/>
    </location>
</feature>
<dbReference type="VEuPathDB" id="AmoebaDB:EHI5A_066090"/>
<reference evidence="3" key="1">
    <citation type="submission" date="2012-06" db="EMBL/GenBank/DDBJ databases">
        <title>Short 5' UTR of Entamoeba genes.</title>
        <authorList>
            <person name="Hiranuka K."/>
            <person name="Kumagai M."/>
            <person name="Wakaguri H."/>
            <person name="Suzuki Y."/>
            <person name="Sugano S."/>
            <person name="Watanabe J."/>
            <person name="Makioka A."/>
        </authorList>
    </citation>
    <scope>NUCLEOTIDE SEQUENCE</scope>
    <source>
        <strain evidence="3">HM-1:IMSS</strain>
    </source>
</reference>
<dbReference type="PANTHER" id="PTHR37009">
    <property type="entry name" value="EF-HAND DOMAIN-CONTAINING PROTEIN"/>
    <property type="match status" value="1"/>
</dbReference>
<dbReference type="VEuPathDB" id="AmoebaDB:EHI7A_039290"/>
<dbReference type="AlphaFoldDB" id="A0A060N246"/>
<dbReference type="InterPro" id="IPR040810">
    <property type="entry name" value="F_actin_bund_C"/>
</dbReference>
<dbReference type="PANTHER" id="PTHR37009:SF1">
    <property type="entry name" value="CALCIUM-REGULATED ACTIN-BUNDLING PROTEIN"/>
    <property type="match status" value="1"/>
</dbReference>
<dbReference type="InterPro" id="IPR053356">
    <property type="entry name" value="Calcium-reg_actin-bundling"/>
</dbReference>
<dbReference type="EMBL" id="AK419575">
    <property type="protein sequence ID" value="BAN38240.1"/>
    <property type="molecule type" value="mRNA"/>
</dbReference>
<evidence type="ECO:0000313" key="3">
    <source>
        <dbReference type="EMBL" id="BAN38240.1"/>
    </source>
</evidence>
<accession>A0A060N246</accession>
<proteinExistence type="evidence at transcript level"/>
<evidence type="ECO:0000259" key="2">
    <source>
        <dbReference type="Pfam" id="PF18060"/>
    </source>
</evidence>
<dbReference type="Pfam" id="PF18060">
    <property type="entry name" value="F_actin_bund_C"/>
    <property type="match status" value="1"/>
</dbReference>
<organism evidence="3">
    <name type="scientific">Entamoeba histolytica</name>
    <dbReference type="NCBI Taxonomy" id="5759"/>
    <lineage>
        <taxon>Eukaryota</taxon>
        <taxon>Amoebozoa</taxon>
        <taxon>Evosea</taxon>
        <taxon>Archamoebae</taxon>
        <taxon>Mastigamoebida</taxon>
        <taxon>Entamoebidae</taxon>
        <taxon>Entamoeba</taxon>
    </lineage>
</organism>